<feature type="transmembrane region" description="Helical" evidence="8">
    <location>
        <begin position="369"/>
        <end position="387"/>
    </location>
</feature>
<evidence type="ECO:0000256" key="4">
    <source>
        <dbReference type="ARBA" id="ARBA00022692"/>
    </source>
</evidence>
<feature type="transmembrane region" description="Helical" evidence="8">
    <location>
        <begin position="307"/>
        <end position="327"/>
    </location>
</feature>
<evidence type="ECO:0000313" key="10">
    <source>
        <dbReference type="Proteomes" id="UP000800040"/>
    </source>
</evidence>
<dbReference type="GO" id="GO:0022857">
    <property type="term" value="F:transmembrane transporter activity"/>
    <property type="evidence" value="ECO:0007669"/>
    <property type="project" value="InterPro"/>
</dbReference>
<proteinExistence type="inferred from homology"/>
<feature type="transmembrane region" description="Helical" evidence="8">
    <location>
        <begin position="251"/>
        <end position="275"/>
    </location>
</feature>
<feature type="transmembrane region" description="Helical" evidence="8">
    <location>
        <begin position="209"/>
        <end position="230"/>
    </location>
</feature>
<feature type="transmembrane region" description="Helical" evidence="8">
    <location>
        <begin position="114"/>
        <end position="136"/>
    </location>
</feature>
<accession>A0A6A5KHB0</accession>
<feature type="transmembrane region" description="Helical" evidence="8">
    <location>
        <begin position="179"/>
        <end position="197"/>
    </location>
</feature>
<keyword evidence="10" id="KW-1185">Reference proteome</keyword>
<keyword evidence="6 7" id="KW-0472">Membrane</keyword>
<keyword evidence="4 8" id="KW-0812">Transmembrane</keyword>
<feature type="transmembrane region" description="Helical" evidence="8">
    <location>
        <begin position="39"/>
        <end position="61"/>
    </location>
</feature>
<evidence type="ECO:0000256" key="1">
    <source>
        <dbReference type="ARBA" id="ARBA00004141"/>
    </source>
</evidence>
<evidence type="ECO:0000313" key="9">
    <source>
        <dbReference type="EMBL" id="KAF1835369.1"/>
    </source>
</evidence>
<comment type="similarity">
    <text evidence="2 7">Belongs to the purine-cytosine permease (2.A.39) family.</text>
</comment>
<dbReference type="PIRSF" id="PIRSF002744">
    <property type="entry name" value="Pur-cyt_permease"/>
    <property type="match status" value="1"/>
</dbReference>
<comment type="subcellular location">
    <subcellularLocation>
        <location evidence="1">Membrane</location>
        <topology evidence="1">Multi-pass membrane protein</topology>
    </subcellularLocation>
</comment>
<evidence type="ECO:0000256" key="7">
    <source>
        <dbReference type="PIRNR" id="PIRNR002744"/>
    </source>
</evidence>
<dbReference type="Proteomes" id="UP000800040">
    <property type="component" value="Unassembled WGS sequence"/>
</dbReference>
<evidence type="ECO:0000256" key="2">
    <source>
        <dbReference type="ARBA" id="ARBA00008974"/>
    </source>
</evidence>
<dbReference type="PANTHER" id="PTHR31806">
    <property type="entry name" value="PURINE-CYTOSINE PERMEASE FCY2-RELATED"/>
    <property type="match status" value="1"/>
</dbReference>
<gene>
    <name evidence="9" type="ORF">BDW02DRAFT_588200</name>
</gene>
<keyword evidence="5 8" id="KW-1133">Transmembrane helix</keyword>
<dbReference type="PANTHER" id="PTHR31806:SF5">
    <property type="entry name" value="PURINE-CYTOSINE PERMEASE FCY21"/>
    <property type="match status" value="1"/>
</dbReference>
<dbReference type="InterPro" id="IPR001248">
    <property type="entry name" value="Pur-cyt_permease"/>
</dbReference>
<dbReference type="AlphaFoldDB" id="A0A6A5KHB0"/>
<feature type="transmembrane region" description="Helical" evidence="8">
    <location>
        <begin position="448"/>
        <end position="467"/>
    </location>
</feature>
<evidence type="ECO:0000256" key="5">
    <source>
        <dbReference type="ARBA" id="ARBA00022989"/>
    </source>
</evidence>
<feature type="transmembrane region" description="Helical" evidence="8">
    <location>
        <begin position="339"/>
        <end position="357"/>
    </location>
</feature>
<feature type="transmembrane region" description="Helical" evidence="8">
    <location>
        <begin position="148"/>
        <end position="167"/>
    </location>
</feature>
<evidence type="ECO:0000256" key="8">
    <source>
        <dbReference type="SAM" id="Phobius"/>
    </source>
</evidence>
<organism evidence="9 10">
    <name type="scientific">Decorospora gaudefroyi</name>
    <dbReference type="NCBI Taxonomy" id="184978"/>
    <lineage>
        <taxon>Eukaryota</taxon>
        <taxon>Fungi</taxon>
        <taxon>Dikarya</taxon>
        <taxon>Ascomycota</taxon>
        <taxon>Pezizomycotina</taxon>
        <taxon>Dothideomycetes</taxon>
        <taxon>Pleosporomycetidae</taxon>
        <taxon>Pleosporales</taxon>
        <taxon>Pleosporineae</taxon>
        <taxon>Pleosporaceae</taxon>
        <taxon>Decorospora</taxon>
    </lineage>
</organism>
<name>A0A6A5KHB0_9PLEO</name>
<sequence length="474" mass="51300">MMEKATSFSQRVRRALAAGQVEQRGIQPIPLEERTSTQYFRAFTIWFSINTNILAITFGMLGPVSFNLGLRDSAMVILSFSLISTFAPAYLSVLGPQTGMRQMVQARYSFGRHLCVLPIVLNLATLIAFCVIMSVIGGDCLSATSDGSLSPTLGIVLIALVALFISFWGFNVMHFFETYAWMPSLAAIIVAVGYGGSQLKQQAVPPVPAASQILSFGAIIASYIIPWACVASDLTTYFSPSERLTSGRVFVYSYLGILIPTVLLMTLGAAIGGAMPNIPEWEEGFGGNQVGGIFAAILDRAGGFGKFLLVILAFSLLANVSGTMYVLTLNFQNLLPVRIPRYVYAVVVAALLVPLGIEASKDFFHNVEHLAGLIGYWSAAFVSIVLVEHSYFRRSNSKTYDPLIWNTASALPSGFAAVGACILAFGLVIPCMAQAWWTGPIAENTGDIGFEVAFFLSGLLYVPLRVIERQILEK</sequence>
<dbReference type="GO" id="GO:0005886">
    <property type="term" value="C:plasma membrane"/>
    <property type="evidence" value="ECO:0007669"/>
    <property type="project" value="TreeGrafter"/>
</dbReference>
<keyword evidence="3 7" id="KW-0813">Transport</keyword>
<protein>
    <submittedName>
        <fullName evidence="9">NCS1 nucleoside transporter</fullName>
    </submittedName>
</protein>
<feature type="transmembrane region" description="Helical" evidence="8">
    <location>
        <begin position="73"/>
        <end position="93"/>
    </location>
</feature>
<reference evidence="9" key="1">
    <citation type="submission" date="2020-01" db="EMBL/GenBank/DDBJ databases">
        <authorList>
            <consortium name="DOE Joint Genome Institute"/>
            <person name="Haridas S."/>
            <person name="Albert R."/>
            <person name="Binder M."/>
            <person name="Bloem J."/>
            <person name="Labutti K."/>
            <person name="Salamov A."/>
            <person name="Andreopoulos B."/>
            <person name="Baker S.E."/>
            <person name="Barry K."/>
            <person name="Bills G."/>
            <person name="Bluhm B.H."/>
            <person name="Cannon C."/>
            <person name="Castanera R."/>
            <person name="Culley D.E."/>
            <person name="Daum C."/>
            <person name="Ezra D."/>
            <person name="Gonzalez J.B."/>
            <person name="Henrissat B."/>
            <person name="Kuo A."/>
            <person name="Liang C."/>
            <person name="Lipzen A."/>
            <person name="Lutzoni F."/>
            <person name="Magnuson J."/>
            <person name="Mondo S."/>
            <person name="Nolan M."/>
            <person name="Ohm R."/>
            <person name="Pangilinan J."/>
            <person name="Park H.-J."/>
            <person name="Ramirez L."/>
            <person name="Alfaro M."/>
            <person name="Sun H."/>
            <person name="Tritt A."/>
            <person name="Yoshinaga Y."/>
            <person name="Zwiers L.-H."/>
            <person name="Turgeon B.G."/>
            <person name="Goodwin S.B."/>
            <person name="Spatafora J.W."/>
            <person name="Crous P.W."/>
            <person name="Grigoriev I.V."/>
        </authorList>
    </citation>
    <scope>NUCLEOTIDE SEQUENCE</scope>
    <source>
        <strain evidence="9">P77</strain>
    </source>
</reference>
<feature type="transmembrane region" description="Helical" evidence="8">
    <location>
        <begin position="408"/>
        <end position="436"/>
    </location>
</feature>
<dbReference type="Pfam" id="PF02133">
    <property type="entry name" value="Transp_cyt_pur"/>
    <property type="match status" value="1"/>
</dbReference>
<dbReference type="OrthoDB" id="5428495at2759"/>
<evidence type="ECO:0000256" key="6">
    <source>
        <dbReference type="ARBA" id="ARBA00023136"/>
    </source>
</evidence>
<dbReference type="EMBL" id="ML975288">
    <property type="protein sequence ID" value="KAF1835369.1"/>
    <property type="molecule type" value="Genomic_DNA"/>
</dbReference>
<dbReference type="Gene3D" id="1.10.4160.10">
    <property type="entry name" value="Hydantoin permease"/>
    <property type="match status" value="1"/>
</dbReference>
<dbReference type="InterPro" id="IPR026030">
    <property type="entry name" value="Pur-cyt_permease_Fcy2/21/22"/>
</dbReference>
<evidence type="ECO:0000256" key="3">
    <source>
        <dbReference type="ARBA" id="ARBA00022448"/>
    </source>
</evidence>